<evidence type="ECO:0000313" key="6">
    <source>
        <dbReference type="EMBL" id="ACM29598.1"/>
    </source>
</evidence>
<keyword evidence="2" id="KW-0238">DNA-binding</keyword>
<dbReference type="Pfam" id="PF01047">
    <property type="entry name" value="MarR"/>
    <property type="match status" value="1"/>
</dbReference>
<sequence>MRRSGAGQMQKSREDKQSAAPEYHVDRQVGFFLRQANQRHVAIFANVIGDKLTTTQWSALSKLKEIQPCSQNQLGRETAMDVATIKGVVDRLVKRGFVATAPDQNDGRRVVLSLTEDGLAVIAANVGAALVATEGTLAPLTSGERMMFLELLQKIC</sequence>
<reference evidence="6 7" key="1">
    <citation type="journal article" date="2009" name="J. Bacteriol.">
        <title>Genome sequences of three Agrobacterium biovars help elucidate the evolution of multichromosome genomes in bacteria.</title>
        <authorList>
            <person name="Slater S.C."/>
            <person name="Goldman B.S."/>
            <person name="Goodner B."/>
            <person name="Setubal J.C."/>
            <person name="Farrand S.K."/>
            <person name="Nester E.W."/>
            <person name="Burr T.J."/>
            <person name="Banta L."/>
            <person name="Dickerman A.W."/>
            <person name="Paulsen I."/>
            <person name="Otten L."/>
            <person name="Suen G."/>
            <person name="Welch R."/>
            <person name="Almeida N.F."/>
            <person name="Arnold F."/>
            <person name="Burton O.T."/>
            <person name="Du Z."/>
            <person name="Ewing A."/>
            <person name="Godsy E."/>
            <person name="Heisel S."/>
            <person name="Houmiel K.L."/>
            <person name="Jhaveri J."/>
            <person name="Lu J."/>
            <person name="Miller N.M."/>
            <person name="Norton S."/>
            <person name="Chen Q."/>
            <person name="Phoolcharoen W."/>
            <person name="Ohlin V."/>
            <person name="Ondrusek D."/>
            <person name="Pride N."/>
            <person name="Stricklin S.L."/>
            <person name="Sun J."/>
            <person name="Wheeler C."/>
            <person name="Wilson L."/>
            <person name="Zhu H."/>
            <person name="Wood D.W."/>
        </authorList>
    </citation>
    <scope>NUCLEOTIDE SEQUENCE [LARGE SCALE GENOMIC DNA]</scope>
    <source>
        <strain evidence="7">K84 / ATCC BAA-868</strain>
    </source>
</reference>
<organism evidence="6 7">
    <name type="scientific">Rhizobium rhizogenes (strain K84 / ATCC BAA-868)</name>
    <name type="common">Agrobacterium radiobacter</name>
    <dbReference type="NCBI Taxonomy" id="311403"/>
    <lineage>
        <taxon>Bacteria</taxon>
        <taxon>Pseudomonadati</taxon>
        <taxon>Pseudomonadota</taxon>
        <taxon>Alphaproteobacteria</taxon>
        <taxon>Hyphomicrobiales</taxon>
        <taxon>Rhizobiaceae</taxon>
        <taxon>Rhizobium/Agrobacterium group</taxon>
        <taxon>Rhizobium</taxon>
    </lineage>
</organism>
<dbReference type="InterPro" id="IPR036388">
    <property type="entry name" value="WH-like_DNA-bd_sf"/>
</dbReference>
<proteinExistence type="predicted"/>
<dbReference type="InterPro" id="IPR023187">
    <property type="entry name" value="Tscrpt_reg_MarR-type_CS"/>
</dbReference>
<dbReference type="GO" id="GO:0003700">
    <property type="term" value="F:DNA-binding transcription factor activity"/>
    <property type="evidence" value="ECO:0007669"/>
    <property type="project" value="InterPro"/>
</dbReference>
<feature type="domain" description="HTH marR-type" evidence="5">
    <location>
        <begin position="26"/>
        <end position="156"/>
    </location>
</feature>
<dbReference type="PROSITE" id="PS50995">
    <property type="entry name" value="HTH_MARR_2"/>
    <property type="match status" value="1"/>
</dbReference>
<evidence type="ECO:0000256" key="4">
    <source>
        <dbReference type="SAM" id="MobiDB-lite"/>
    </source>
</evidence>
<dbReference type="PANTHER" id="PTHR33164">
    <property type="entry name" value="TRANSCRIPTIONAL REGULATOR, MARR FAMILY"/>
    <property type="match status" value="1"/>
</dbReference>
<feature type="region of interest" description="Disordered" evidence="4">
    <location>
        <begin position="1"/>
        <end position="20"/>
    </location>
</feature>
<dbReference type="EMBL" id="CP000629">
    <property type="protein sequence ID" value="ACM29598.1"/>
    <property type="molecule type" value="Genomic_DNA"/>
</dbReference>
<dbReference type="Gene3D" id="1.10.10.10">
    <property type="entry name" value="Winged helix-like DNA-binding domain superfamily/Winged helix DNA-binding domain"/>
    <property type="match status" value="1"/>
</dbReference>
<dbReference type="PROSITE" id="PS01117">
    <property type="entry name" value="HTH_MARR_1"/>
    <property type="match status" value="1"/>
</dbReference>
<evidence type="ECO:0000256" key="2">
    <source>
        <dbReference type="ARBA" id="ARBA00023125"/>
    </source>
</evidence>
<dbReference type="STRING" id="311403.Arad_8286"/>
<dbReference type="InterPro" id="IPR000835">
    <property type="entry name" value="HTH_MarR-typ"/>
</dbReference>
<gene>
    <name evidence="6" type="ordered locus">Arad_8286</name>
</gene>
<keyword evidence="3" id="KW-0804">Transcription</keyword>
<evidence type="ECO:0000256" key="3">
    <source>
        <dbReference type="ARBA" id="ARBA00023163"/>
    </source>
</evidence>
<keyword evidence="1" id="KW-0805">Transcription regulation</keyword>
<protein>
    <submittedName>
        <fullName evidence="6">Transcriptional regulator protein</fullName>
    </submittedName>
</protein>
<dbReference type="eggNOG" id="COG1846">
    <property type="taxonomic scope" value="Bacteria"/>
</dbReference>
<dbReference type="PRINTS" id="PR00598">
    <property type="entry name" value="HTHMARR"/>
</dbReference>
<evidence type="ECO:0000313" key="7">
    <source>
        <dbReference type="Proteomes" id="UP000001600"/>
    </source>
</evidence>
<accession>B9JI56</accession>
<dbReference type="SMART" id="SM00347">
    <property type="entry name" value="HTH_MARR"/>
    <property type="match status" value="1"/>
</dbReference>
<name>B9JI56_RHIR8</name>
<dbReference type="InterPro" id="IPR036390">
    <property type="entry name" value="WH_DNA-bd_sf"/>
</dbReference>
<dbReference type="GO" id="GO:0003677">
    <property type="term" value="F:DNA binding"/>
    <property type="evidence" value="ECO:0007669"/>
    <property type="project" value="UniProtKB-KW"/>
</dbReference>
<dbReference type="AlphaFoldDB" id="B9JI56"/>
<evidence type="ECO:0000259" key="5">
    <source>
        <dbReference type="PROSITE" id="PS50995"/>
    </source>
</evidence>
<dbReference type="PANTHER" id="PTHR33164:SF95">
    <property type="entry name" value="TRANSCRIPTIONAL REGULATOR"/>
    <property type="match status" value="1"/>
</dbReference>
<evidence type="ECO:0000256" key="1">
    <source>
        <dbReference type="ARBA" id="ARBA00023015"/>
    </source>
</evidence>
<dbReference type="GO" id="GO:0006950">
    <property type="term" value="P:response to stress"/>
    <property type="evidence" value="ECO:0007669"/>
    <property type="project" value="TreeGrafter"/>
</dbReference>
<dbReference type="SUPFAM" id="SSF46785">
    <property type="entry name" value="Winged helix' DNA-binding domain"/>
    <property type="match status" value="1"/>
</dbReference>
<dbReference type="InterPro" id="IPR039422">
    <property type="entry name" value="MarR/SlyA-like"/>
</dbReference>
<dbReference type="HOGENOM" id="CLU_083287_4_0_5"/>
<dbReference type="KEGG" id="ara:Arad_8286"/>
<dbReference type="Proteomes" id="UP000001600">
    <property type="component" value="Chromosome 2"/>
</dbReference>
<feature type="compositionally biased region" description="Basic and acidic residues" evidence="4">
    <location>
        <begin position="11"/>
        <end position="20"/>
    </location>
</feature>